<comment type="caution">
    <text evidence="1">The sequence shown here is derived from an EMBL/GenBank/DDBJ whole genome shotgun (WGS) entry which is preliminary data.</text>
</comment>
<evidence type="ECO:0000313" key="1">
    <source>
        <dbReference type="EMBL" id="EQB09666.1"/>
    </source>
</evidence>
<dbReference type="eggNOG" id="ENOG50337QQ">
    <property type="taxonomic scope" value="Bacteria"/>
</dbReference>
<proteinExistence type="predicted"/>
<sequence length="88" mass="9991">MALVLQVAIGLAFHNWWAGALIASAYFIGREAAQAEYRWIERFGGGLRRNLPWWGVFDMRVWPKLDQWLDWIGPIAVTCGLAAIMTQA</sequence>
<evidence type="ECO:0000313" key="2">
    <source>
        <dbReference type="Proteomes" id="UP000015527"/>
    </source>
</evidence>
<gene>
    <name evidence="1" type="ORF">L284_18765</name>
</gene>
<dbReference type="Proteomes" id="UP000015527">
    <property type="component" value="Unassembled WGS sequence"/>
</dbReference>
<dbReference type="EMBL" id="ATHL01000127">
    <property type="protein sequence ID" value="EQB09666.1"/>
    <property type="molecule type" value="Genomic_DNA"/>
</dbReference>
<dbReference type="AlphaFoldDB" id="T0H068"/>
<reference evidence="1 2" key="1">
    <citation type="journal article" date="2013" name="Genome Announc.">
        <title>Genome Sequence of Novosphingobium lindaniclasticum LE124T, Isolated from a Hexachlorocyclohexane Dumpsite.</title>
        <authorList>
            <person name="Saxena A."/>
            <person name="Nayyar N."/>
            <person name="Sangwan N."/>
            <person name="Kumari R."/>
            <person name="Khurana J.P."/>
            <person name="Lal R."/>
        </authorList>
    </citation>
    <scope>NUCLEOTIDE SEQUENCE [LARGE SCALE GENOMIC DNA]</scope>
    <source>
        <strain evidence="1 2">LE124</strain>
    </source>
</reference>
<dbReference type="PATRIC" id="fig|1096930.3.peg.3706"/>
<keyword evidence="2" id="KW-1185">Reference proteome</keyword>
<name>T0H068_9SPHN</name>
<accession>T0H068</accession>
<organism evidence="1 2">
    <name type="scientific">Novosphingobium lindaniclasticum LE124</name>
    <dbReference type="NCBI Taxonomy" id="1096930"/>
    <lineage>
        <taxon>Bacteria</taxon>
        <taxon>Pseudomonadati</taxon>
        <taxon>Pseudomonadota</taxon>
        <taxon>Alphaproteobacteria</taxon>
        <taxon>Sphingomonadales</taxon>
        <taxon>Sphingomonadaceae</taxon>
        <taxon>Novosphingobium</taxon>
    </lineage>
</organism>
<protein>
    <submittedName>
        <fullName evidence="1">Uncharacterized protein</fullName>
    </submittedName>
</protein>